<evidence type="ECO:0000256" key="1">
    <source>
        <dbReference type="SAM" id="Phobius"/>
    </source>
</evidence>
<keyword evidence="1" id="KW-1133">Transmembrane helix</keyword>
<name>A0A382IZC6_9ZZZZ</name>
<feature type="transmembrane region" description="Helical" evidence="1">
    <location>
        <begin position="47"/>
        <end position="68"/>
    </location>
</feature>
<accession>A0A382IZC6</accession>
<reference evidence="2" key="1">
    <citation type="submission" date="2018-05" db="EMBL/GenBank/DDBJ databases">
        <authorList>
            <person name="Lanie J.A."/>
            <person name="Ng W.-L."/>
            <person name="Kazmierczak K.M."/>
            <person name="Andrzejewski T.M."/>
            <person name="Davidsen T.M."/>
            <person name="Wayne K.J."/>
            <person name="Tettelin H."/>
            <person name="Glass J.I."/>
            <person name="Rusch D."/>
            <person name="Podicherti R."/>
            <person name="Tsui H.-C.T."/>
            <person name="Winkler M.E."/>
        </authorList>
    </citation>
    <scope>NUCLEOTIDE SEQUENCE</scope>
</reference>
<keyword evidence="1" id="KW-0472">Membrane</keyword>
<protein>
    <recommendedName>
        <fullName evidence="3">Transmembrane protein</fullName>
    </recommendedName>
</protein>
<sequence>MGFIAMVVGLMVGVFVFSAIEDSIDCPDAATNPEGNATCDKATNMAWAVMGILPITLFVGVFALFGGMNNLVFR</sequence>
<dbReference type="AlphaFoldDB" id="A0A382IZC6"/>
<proteinExistence type="predicted"/>
<organism evidence="2">
    <name type="scientific">marine metagenome</name>
    <dbReference type="NCBI Taxonomy" id="408172"/>
    <lineage>
        <taxon>unclassified sequences</taxon>
        <taxon>metagenomes</taxon>
        <taxon>ecological metagenomes</taxon>
    </lineage>
</organism>
<dbReference type="EMBL" id="UINC01070518">
    <property type="protein sequence ID" value="SVC04729.1"/>
    <property type="molecule type" value="Genomic_DNA"/>
</dbReference>
<keyword evidence="1" id="KW-0812">Transmembrane</keyword>
<evidence type="ECO:0000313" key="2">
    <source>
        <dbReference type="EMBL" id="SVC04729.1"/>
    </source>
</evidence>
<gene>
    <name evidence="2" type="ORF">METZ01_LOCUS257583</name>
</gene>
<evidence type="ECO:0008006" key="3">
    <source>
        <dbReference type="Google" id="ProtNLM"/>
    </source>
</evidence>